<dbReference type="InterPro" id="IPR003369">
    <property type="entry name" value="TatA/B/E"/>
</dbReference>
<feature type="compositionally biased region" description="Basic and acidic residues" evidence="10">
    <location>
        <begin position="100"/>
        <end position="111"/>
    </location>
</feature>
<dbReference type="InterPro" id="IPR006312">
    <property type="entry name" value="TatA/E"/>
</dbReference>
<dbReference type="Pfam" id="PF02416">
    <property type="entry name" value="TatA_B_E"/>
    <property type="match status" value="1"/>
</dbReference>
<evidence type="ECO:0000256" key="8">
    <source>
        <dbReference type="ARBA" id="ARBA00023136"/>
    </source>
</evidence>
<dbReference type="EMBL" id="JACHVA010000052">
    <property type="protein sequence ID" value="MBC2601331.1"/>
    <property type="molecule type" value="Genomic_DNA"/>
</dbReference>
<feature type="compositionally biased region" description="Basic and acidic residues" evidence="10">
    <location>
        <begin position="39"/>
        <end position="74"/>
    </location>
</feature>
<protein>
    <recommendedName>
        <fullName evidence="9">Sec-independent protein translocase protein TatA</fullName>
    </recommendedName>
</protein>
<dbReference type="GO" id="GO:0033281">
    <property type="term" value="C:TAT protein transport complex"/>
    <property type="evidence" value="ECO:0007669"/>
    <property type="project" value="UniProtKB-UniRule"/>
</dbReference>
<keyword evidence="4 9" id="KW-0812">Transmembrane</keyword>
<comment type="function">
    <text evidence="9">Part of the twin-arginine translocation (Tat) system that transports large folded proteins containing a characteristic twin-arginine motif in their signal peptide across membranes. TatA could form the protein-conducting channel of the Tat system.</text>
</comment>
<evidence type="ECO:0000313" key="12">
    <source>
        <dbReference type="Proteomes" id="UP000525652"/>
    </source>
</evidence>
<keyword evidence="5 9" id="KW-0653">Protein transport</keyword>
<comment type="subcellular location">
    <subcellularLocation>
        <location evidence="1 9">Cell membrane</location>
        <topology evidence="1 9">Single-pass membrane protein</topology>
    </subcellularLocation>
</comment>
<dbReference type="HAMAP" id="MF_00236">
    <property type="entry name" value="TatA_E"/>
    <property type="match status" value="1"/>
</dbReference>
<dbReference type="PANTHER" id="PTHR42982">
    <property type="entry name" value="SEC-INDEPENDENT PROTEIN TRANSLOCASE PROTEIN TATA"/>
    <property type="match status" value="1"/>
</dbReference>
<keyword evidence="7 9" id="KW-0811">Translocation</keyword>
<evidence type="ECO:0000256" key="3">
    <source>
        <dbReference type="ARBA" id="ARBA00022475"/>
    </source>
</evidence>
<evidence type="ECO:0000256" key="9">
    <source>
        <dbReference type="HAMAP-Rule" id="MF_00236"/>
    </source>
</evidence>
<evidence type="ECO:0000313" key="11">
    <source>
        <dbReference type="EMBL" id="MBC2601331.1"/>
    </source>
</evidence>
<comment type="subunit">
    <text evidence="9">Forms a complex with TatC.</text>
</comment>
<evidence type="ECO:0000256" key="4">
    <source>
        <dbReference type="ARBA" id="ARBA00022692"/>
    </source>
</evidence>
<keyword evidence="8 9" id="KW-0472">Membrane</keyword>
<evidence type="ECO:0000256" key="7">
    <source>
        <dbReference type="ARBA" id="ARBA00023010"/>
    </source>
</evidence>
<feature type="region of interest" description="Disordered" evidence="10">
    <location>
        <begin position="36"/>
        <end position="111"/>
    </location>
</feature>
<dbReference type="RefSeq" id="WP_185692046.1">
    <property type="nucleotide sequence ID" value="NZ_JACHVA010000052.1"/>
</dbReference>
<sequence length="111" mass="12278">MLGFIQNLGAMEIFLILLIVLLLFGAKRLPELSRSMGKSLREFKKATSEVEDDFRKAMNEEPEKEKSEKPKESSPKMAVPTPRSETAPMADPVPVATGDAKPDSEDSEKKA</sequence>
<keyword evidence="3 9" id="KW-1003">Cell membrane</keyword>
<dbReference type="NCBIfam" id="NF011430">
    <property type="entry name" value="PRK14861.1"/>
    <property type="match status" value="1"/>
</dbReference>
<keyword evidence="6 9" id="KW-1133">Transmembrane helix</keyword>
<dbReference type="PANTHER" id="PTHR42982:SF1">
    <property type="entry name" value="SEC-INDEPENDENT PROTEIN TRANSLOCASE PROTEIN TATA"/>
    <property type="match status" value="1"/>
</dbReference>
<evidence type="ECO:0000256" key="5">
    <source>
        <dbReference type="ARBA" id="ARBA00022927"/>
    </source>
</evidence>
<evidence type="ECO:0000256" key="1">
    <source>
        <dbReference type="ARBA" id="ARBA00004162"/>
    </source>
</evidence>
<name>A0A7X1AWK6_9BACT</name>
<reference evidence="11 12" key="1">
    <citation type="submission" date="2020-07" db="EMBL/GenBank/DDBJ databases">
        <authorList>
            <person name="Feng X."/>
        </authorList>
    </citation>
    <scope>NUCLEOTIDE SEQUENCE [LARGE SCALE GENOMIC DNA]</scope>
    <source>
        <strain evidence="11 12">JCM14086</strain>
    </source>
</reference>
<comment type="similarity">
    <text evidence="9">Belongs to the TatA/E family.</text>
</comment>
<dbReference type="Gene3D" id="1.20.5.3310">
    <property type="match status" value="1"/>
</dbReference>
<dbReference type="GO" id="GO:0043953">
    <property type="term" value="P:protein transport by the Tat complex"/>
    <property type="evidence" value="ECO:0007669"/>
    <property type="project" value="UniProtKB-UniRule"/>
</dbReference>
<proteinExistence type="inferred from homology"/>
<keyword evidence="2 9" id="KW-0813">Transport</keyword>
<dbReference type="NCBIfam" id="TIGR01411">
    <property type="entry name" value="tatAE"/>
    <property type="match status" value="1"/>
</dbReference>
<dbReference type="AlphaFoldDB" id="A0A7X1AWK6"/>
<gene>
    <name evidence="9 11" type="primary">tatA</name>
    <name evidence="11" type="ORF">H5P30_06030</name>
</gene>
<evidence type="ECO:0000256" key="2">
    <source>
        <dbReference type="ARBA" id="ARBA00022448"/>
    </source>
</evidence>
<evidence type="ECO:0000256" key="6">
    <source>
        <dbReference type="ARBA" id="ARBA00022989"/>
    </source>
</evidence>
<evidence type="ECO:0000256" key="10">
    <source>
        <dbReference type="SAM" id="MobiDB-lite"/>
    </source>
</evidence>
<organism evidence="11 12">
    <name type="scientific">Puniceicoccus vermicola</name>
    <dbReference type="NCBI Taxonomy" id="388746"/>
    <lineage>
        <taxon>Bacteria</taxon>
        <taxon>Pseudomonadati</taxon>
        <taxon>Verrucomicrobiota</taxon>
        <taxon>Opitutia</taxon>
        <taxon>Puniceicoccales</taxon>
        <taxon>Puniceicoccaceae</taxon>
        <taxon>Puniceicoccus</taxon>
    </lineage>
</organism>
<keyword evidence="12" id="KW-1185">Reference proteome</keyword>
<accession>A0A7X1AWK6</accession>
<comment type="caution">
    <text evidence="11">The sequence shown here is derived from an EMBL/GenBank/DDBJ whole genome shotgun (WGS) entry which is preliminary data.</text>
</comment>
<dbReference type="GO" id="GO:0008320">
    <property type="term" value="F:protein transmembrane transporter activity"/>
    <property type="evidence" value="ECO:0007669"/>
    <property type="project" value="UniProtKB-UniRule"/>
</dbReference>
<dbReference type="Proteomes" id="UP000525652">
    <property type="component" value="Unassembled WGS sequence"/>
</dbReference>